<dbReference type="SUPFAM" id="SSF57802">
    <property type="entry name" value="Rubredoxin-like"/>
    <property type="match status" value="1"/>
</dbReference>
<evidence type="ECO:0000256" key="3">
    <source>
        <dbReference type="ARBA" id="ARBA00005337"/>
    </source>
</evidence>
<dbReference type="OrthoDB" id="9800607at2"/>
<comment type="pathway">
    <text evidence="2">Hydrocarbon metabolism; alkane degradation.</text>
</comment>
<keyword evidence="5 8" id="KW-0479">Metal-binding</keyword>
<dbReference type="FunFam" id="2.20.28.10:FF:000001">
    <property type="entry name" value="Rubredoxin"/>
    <property type="match status" value="1"/>
</dbReference>
<dbReference type="PIRSF" id="PIRSF000071">
    <property type="entry name" value="Rubredoxin"/>
    <property type="match status" value="1"/>
</dbReference>
<dbReference type="AlphaFoldDB" id="A0A1G9UZ48"/>
<feature type="binding site" evidence="9">
    <location>
        <position position="12"/>
    </location>
    <ligand>
        <name>Fe cation</name>
        <dbReference type="ChEBI" id="CHEBI:24875"/>
    </ligand>
</feature>
<dbReference type="STRING" id="1527607.SAMN05428957_110110"/>
<organism evidence="11 12">
    <name type="scientific">Oryzisolibacter propanilivorax</name>
    <dbReference type="NCBI Taxonomy" id="1527607"/>
    <lineage>
        <taxon>Bacteria</taxon>
        <taxon>Pseudomonadati</taxon>
        <taxon>Pseudomonadota</taxon>
        <taxon>Betaproteobacteria</taxon>
        <taxon>Burkholderiales</taxon>
        <taxon>Comamonadaceae</taxon>
        <taxon>Oryzisolibacter</taxon>
    </lineage>
</organism>
<gene>
    <name evidence="11" type="ORF">SAMN05428957_110110</name>
</gene>
<evidence type="ECO:0000256" key="7">
    <source>
        <dbReference type="ARBA" id="ARBA00023004"/>
    </source>
</evidence>
<comment type="cofactor">
    <cofactor evidence="8 9">
        <name>Fe(3+)</name>
        <dbReference type="ChEBI" id="CHEBI:29034"/>
    </cofactor>
    <text evidence="8 9">Binds 1 Fe(3+) ion per subunit.</text>
</comment>
<dbReference type="InterPro" id="IPR024935">
    <property type="entry name" value="Rubredoxin_dom"/>
</dbReference>
<name>A0A1G9UZ48_9BURK</name>
<sequence>MTDPKTWMCVVCGWLYDEAAGSPQDGLAPGTRWQDVPADWACPECGASKDDFEMVEI</sequence>
<evidence type="ECO:0000256" key="4">
    <source>
        <dbReference type="ARBA" id="ARBA00022448"/>
    </source>
</evidence>
<dbReference type="Gene3D" id="2.20.28.10">
    <property type="match status" value="1"/>
</dbReference>
<dbReference type="InterPro" id="IPR024922">
    <property type="entry name" value="Rubredoxin"/>
</dbReference>
<dbReference type="GO" id="GO:0009055">
    <property type="term" value="F:electron transfer activity"/>
    <property type="evidence" value="ECO:0007669"/>
    <property type="project" value="InterPro"/>
</dbReference>
<dbReference type="Pfam" id="PF00301">
    <property type="entry name" value="Rubredoxin"/>
    <property type="match status" value="1"/>
</dbReference>
<evidence type="ECO:0000256" key="8">
    <source>
        <dbReference type="PIRNR" id="PIRNR000071"/>
    </source>
</evidence>
<keyword evidence="6 8" id="KW-0249">Electron transport</keyword>
<dbReference type="PRINTS" id="PR00163">
    <property type="entry name" value="RUBREDOXIN"/>
</dbReference>
<keyword evidence="7 8" id="KW-0408">Iron</keyword>
<dbReference type="PANTHER" id="PTHR47627:SF1">
    <property type="entry name" value="RUBREDOXIN-1-RELATED"/>
    <property type="match status" value="1"/>
</dbReference>
<dbReference type="PROSITE" id="PS00202">
    <property type="entry name" value="RUBREDOXIN"/>
    <property type="match status" value="1"/>
</dbReference>
<evidence type="ECO:0000256" key="6">
    <source>
        <dbReference type="ARBA" id="ARBA00022982"/>
    </source>
</evidence>
<keyword evidence="12" id="KW-1185">Reference proteome</keyword>
<feature type="binding site" evidence="9">
    <location>
        <position position="9"/>
    </location>
    <ligand>
        <name>Fe cation</name>
        <dbReference type="ChEBI" id="CHEBI:24875"/>
    </ligand>
</feature>
<evidence type="ECO:0000313" key="11">
    <source>
        <dbReference type="EMBL" id="SDM65143.1"/>
    </source>
</evidence>
<dbReference type="InterPro" id="IPR018527">
    <property type="entry name" value="Rubredoxin_Fe_BS"/>
</dbReference>
<dbReference type="GO" id="GO:0043448">
    <property type="term" value="P:alkane catabolic process"/>
    <property type="evidence" value="ECO:0007669"/>
    <property type="project" value="TreeGrafter"/>
</dbReference>
<dbReference type="PROSITE" id="PS50903">
    <property type="entry name" value="RUBREDOXIN_LIKE"/>
    <property type="match status" value="1"/>
</dbReference>
<protein>
    <recommendedName>
        <fullName evidence="8">Rubredoxin</fullName>
    </recommendedName>
</protein>
<proteinExistence type="inferred from homology"/>
<dbReference type="InterPro" id="IPR024934">
    <property type="entry name" value="Rubredoxin-like_dom"/>
</dbReference>
<dbReference type="CDD" id="cd00730">
    <property type="entry name" value="rubredoxin"/>
    <property type="match status" value="1"/>
</dbReference>
<reference evidence="12" key="1">
    <citation type="submission" date="2016-10" db="EMBL/GenBank/DDBJ databases">
        <authorList>
            <person name="Varghese N."/>
            <person name="Submissions S."/>
        </authorList>
    </citation>
    <scope>NUCLEOTIDE SEQUENCE [LARGE SCALE GENOMIC DNA]</scope>
    <source>
        <strain evidence="12">EPL6</strain>
    </source>
</reference>
<keyword evidence="4 8" id="KW-0813">Transport</keyword>
<dbReference type="GO" id="GO:0005506">
    <property type="term" value="F:iron ion binding"/>
    <property type="evidence" value="ECO:0007669"/>
    <property type="project" value="InterPro"/>
</dbReference>
<evidence type="ECO:0000256" key="9">
    <source>
        <dbReference type="PIRSR" id="PIRSR000071-1"/>
    </source>
</evidence>
<feature type="binding site" evidence="9">
    <location>
        <position position="42"/>
    </location>
    <ligand>
        <name>Fe cation</name>
        <dbReference type="ChEBI" id="CHEBI:24875"/>
    </ligand>
</feature>
<feature type="binding site" evidence="9">
    <location>
        <position position="45"/>
    </location>
    <ligand>
        <name>Fe cation</name>
        <dbReference type="ChEBI" id="CHEBI:24875"/>
    </ligand>
</feature>
<comment type="function">
    <text evidence="1">Involved in the hydrocarbon hydroxylating system, which transfers electrons from NADH to rubredoxin reductase and then through rubredoxin to alkane 1 monooxygenase.</text>
</comment>
<evidence type="ECO:0000256" key="2">
    <source>
        <dbReference type="ARBA" id="ARBA00004933"/>
    </source>
</evidence>
<evidence type="ECO:0000259" key="10">
    <source>
        <dbReference type="PROSITE" id="PS50903"/>
    </source>
</evidence>
<dbReference type="EMBL" id="FNHP01000010">
    <property type="protein sequence ID" value="SDM65143.1"/>
    <property type="molecule type" value="Genomic_DNA"/>
</dbReference>
<dbReference type="PANTHER" id="PTHR47627">
    <property type="entry name" value="RUBREDOXIN"/>
    <property type="match status" value="1"/>
</dbReference>
<dbReference type="InterPro" id="IPR050526">
    <property type="entry name" value="Rubredoxin_ET"/>
</dbReference>
<evidence type="ECO:0000256" key="1">
    <source>
        <dbReference type="ARBA" id="ARBA00002792"/>
    </source>
</evidence>
<dbReference type="Proteomes" id="UP000198552">
    <property type="component" value="Unassembled WGS sequence"/>
</dbReference>
<accession>A0A1G9UZ48</accession>
<evidence type="ECO:0000256" key="5">
    <source>
        <dbReference type="ARBA" id="ARBA00022723"/>
    </source>
</evidence>
<feature type="domain" description="Rubredoxin-like" evidence="10">
    <location>
        <begin position="4"/>
        <end position="55"/>
    </location>
</feature>
<comment type="similarity">
    <text evidence="3 8">Belongs to the rubredoxin family.</text>
</comment>
<evidence type="ECO:0000313" key="12">
    <source>
        <dbReference type="Proteomes" id="UP000198552"/>
    </source>
</evidence>